<accession>A0A8D8P7L9</accession>
<evidence type="ECO:0000313" key="1">
    <source>
        <dbReference type="EMBL" id="CAG6591594.1"/>
    </source>
</evidence>
<name>A0A8D8P7L9_CULPI</name>
<dbReference type="EMBL" id="HBUE01327683">
    <property type="protein sequence ID" value="CAG6591594.1"/>
    <property type="molecule type" value="Transcribed_RNA"/>
</dbReference>
<dbReference type="AlphaFoldDB" id="A0A8D8P7L9"/>
<reference evidence="1" key="1">
    <citation type="submission" date="2021-05" db="EMBL/GenBank/DDBJ databases">
        <authorList>
            <person name="Alioto T."/>
            <person name="Alioto T."/>
            <person name="Gomez Garrido J."/>
        </authorList>
    </citation>
    <scope>NUCLEOTIDE SEQUENCE</scope>
</reference>
<sequence length="119" mass="13193">MSRLATGAAFLPRRLVSREFDNNLPNRRELILVQGQFVEQGGLVQGGFRPGAGFLPAGVRLLAVMFEQFELVEFVVDSGEDVVRVDGGFWEGQCGWVDDRDELGGWGCWDEHGSDGMFL</sequence>
<organism evidence="1">
    <name type="scientific">Culex pipiens</name>
    <name type="common">House mosquito</name>
    <dbReference type="NCBI Taxonomy" id="7175"/>
    <lineage>
        <taxon>Eukaryota</taxon>
        <taxon>Metazoa</taxon>
        <taxon>Ecdysozoa</taxon>
        <taxon>Arthropoda</taxon>
        <taxon>Hexapoda</taxon>
        <taxon>Insecta</taxon>
        <taxon>Pterygota</taxon>
        <taxon>Neoptera</taxon>
        <taxon>Endopterygota</taxon>
        <taxon>Diptera</taxon>
        <taxon>Nematocera</taxon>
        <taxon>Culicoidea</taxon>
        <taxon>Culicidae</taxon>
        <taxon>Culicinae</taxon>
        <taxon>Culicini</taxon>
        <taxon>Culex</taxon>
        <taxon>Culex</taxon>
    </lineage>
</organism>
<protein>
    <submittedName>
        <fullName evidence="1">(northern house mosquito) hypothetical protein</fullName>
    </submittedName>
</protein>
<proteinExistence type="predicted"/>